<dbReference type="OrthoDB" id="5592268at2759"/>
<sequence>MELNLPTTWVPGRLPEDLENKVLKRLEYINIDLPEIRKEGLNKSISVENTSELKYNRNIREFRFKLGDKLLRYVDVPKENFSPTWEGPFTIECGDFGANTIRDEFGNYDNVNGDKLKS</sequence>
<evidence type="ECO:0000313" key="2">
    <source>
        <dbReference type="Proteomes" id="UP000187283"/>
    </source>
</evidence>
<gene>
    <name evidence="1" type="ORF">AYI70_g9081</name>
</gene>
<reference evidence="1 2" key="1">
    <citation type="submission" date="2017-01" db="EMBL/GenBank/DDBJ databases">
        <authorList>
            <person name="Mah S.A."/>
            <person name="Swanson W.J."/>
            <person name="Moy G.W."/>
            <person name="Vacquier V.D."/>
        </authorList>
    </citation>
    <scope>NUCLEOTIDE SEQUENCE [LARGE SCALE GENOMIC DNA]</scope>
    <source>
        <strain evidence="1 2">GSMNP</strain>
    </source>
</reference>
<accession>A0A1R1XD04</accession>
<proteinExistence type="predicted"/>
<comment type="caution">
    <text evidence="1">The sequence shown here is derived from an EMBL/GenBank/DDBJ whole genome shotgun (WGS) entry which is preliminary data.</text>
</comment>
<protein>
    <submittedName>
        <fullName evidence="1">Uncharacterized protein</fullName>
    </submittedName>
</protein>
<dbReference type="EMBL" id="LSSN01003942">
    <property type="protein sequence ID" value="OMJ12488.1"/>
    <property type="molecule type" value="Genomic_DNA"/>
</dbReference>
<name>A0A1R1XD04_9FUNG</name>
<dbReference type="AlphaFoldDB" id="A0A1R1XD04"/>
<keyword evidence="2" id="KW-1185">Reference proteome</keyword>
<organism evidence="1 2">
    <name type="scientific">Smittium culicis</name>
    <dbReference type="NCBI Taxonomy" id="133412"/>
    <lineage>
        <taxon>Eukaryota</taxon>
        <taxon>Fungi</taxon>
        <taxon>Fungi incertae sedis</taxon>
        <taxon>Zoopagomycota</taxon>
        <taxon>Kickxellomycotina</taxon>
        <taxon>Harpellomycetes</taxon>
        <taxon>Harpellales</taxon>
        <taxon>Legeriomycetaceae</taxon>
        <taxon>Smittium</taxon>
    </lineage>
</organism>
<dbReference type="Proteomes" id="UP000187283">
    <property type="component" value="Unassembled WGS sequence"/>
</dbReference>
<evidence type="ECO:0000313" key="1">
    <source>
        <dbReference type="EMBL" id="OMJ12488.1"/>
    </source>
</evidence>